<accession>K6WH34</accession>
<dbReference type="InterPro" id="IPR013120">
    <property type="entry name" value="FAR_NAD-bd"/>
</dbReference>
<dbReference type="STRING" id="1108045.GORHZ_135_00210"/>
<dbReference type="AlphaFoldDB" id="K6WH34"/>
<keyword evidence="3" id="KW-1185">Reference proteome</keyword>
<dbReference type="PANTHER" id="PTHR43245">
    <property type="entry name" value="BIFUNCTIONAL POLYMYXIN RESISTANCE PROTEIN ARNA"/>
    <property type="match status" value="1"/>
</dbReference>
<dbReference type="RefSeq" id="WP_006334947.1">
    <property type="nucleotide sequence ID" value="NZ_BAHC01000135.1"/>
</dbReference>
<comment type="caution">
    <text evidence="2">The sequence shown here is derived from an EMBL/GenBank/DDBJ whole genome shotgun (WGS) entry which is preliminary data.</text>
</comment>
<reference evidence="2 3" key="1">
    <citation type="submission" date="2012-08" db="EMBL/GenBank/DDBJ databases">
        <title>Whole genome shotgun sequence of Gordonia rhizosphera NBRC 16068.</title>
        <authorList>
            <person name="Takarada H."/>
            <person name="Isaki S."/>
            <person name="Hosoyama A."/>
            <person name="Tsuchikane K."/>
            <person name="Katsumata H."/>
            <person name="Baba S."/>
            <person name="Ohji S."/>
            <person name="Yamazaki S."/>
            <person name="Fujita N."/>
        </authorList>
    </citation>
    <scope>NUCLEOTIDE SEQUENCE [LARGE SCALE GENOMIC DNA]</scope>
    <source>
        <strain evidence="2 3">NBRC 16068</strain>
    </source>
</reference>
<sequence length="359" mass="38978">MSTVLMTGFPGFLGSALLPRVLARRPGSTMLCVVQDRHLATARDRLAGIEKAHPDVAGRTELVVGDITVPDLGLGSNAATDIDEVWHLAAVYDLAVPLEIAQKVNVEGTANVIAFCRSLSGLRRLQYVSTCYVSGRYDGEFGEDDLDVGQEFYNHYESTKFEAEKLVRAAMADGLPATIYRPGIVVGDSTTGETQKYDGPYFVAEFLRRQRLPIAVLPSVDATVRTSLVPRDFVIEAMDELSVHESTLGHTYALTDPDPPTGLEVAEIFAHHLGKRLVFVPVPLGVVRSALGNVPGMQWALGMPAETIDYFSTRTTYSAKNTVAELEGTGVECPRFADYADRLLDFMIAHPDIGSAAMV</sequence>
<evidence type="ECO:0000259" key="1">
    <source>
        <dbReference type="Pfam" id="PF07993"/>
    </source>
</evidence>
<evidence type="ECO:0000313" key="3">
    <source>
        <dbReference type="Proteomes" id="UP000008363"/>
    </source>
</evidence>
<dbReference type="Gene3D" id="3.40.50.720">
    <property type="entry name" value="NAD(P)-binding Rossmann-like Domain"/>
    <property type="match status" value="1"/>
</dbReference>
<dbReference type="Proteomes" id="UP000008363">
    <property type="component" value="Unassembled WGS sequence"/>
</dbReference>
<dbReference type="InterPro" id="IPR036291">
    <property type="entry name" value="NAD(P)-bd_dom_sf"/>
</dbReference>
<name>K6WH34_9ACTN</name>
<dbReference type="Pfam" id="PF07993">
    <property type="entry name" value="NAD_binding_4"/>
    <property type="match status" value="1"/>
</dbReference>
<dbReference type="EMBL" id="BAHC01000135">
    <property type="protein sequence ID" value="GAB91472.1"/>
    <property type="molecule type" value="Genomic_DNA"/>
</dbReference>
<gene>
    <name evidence="2" type="ORF">GORHZ_135_00210</name>
</gene>
<organism evidence="2 3">
    <name type="scientific">Gordonia rhizosphera NBRC 16068</name>
    <dbReference type="NCBI Taxonomy" id="1108045"/>
    <lineage>
        <taxon>Bacteria</taxon>
        <taxon>Bacillati</taxon>
        <taxon>Actinomycetota</taxon>
        <taxon>Actinomycetes</taxon>
        <taxon>Mycobacteriales</taxon>
        <taxon>Gordoniaceae</taxon>
        <taxon>Gordonia</taxon>
    </lineage>
</organism>
<dbReference type="CDD" id="cd05263">
    <property type="entry name" value="MupV_like_SDR_e"/>
    <property type="match status" value="1"/>
</dbReference>
<dbReference type="eggNOG" id="COG3320">
    <property type="taxonomic scope" value="Bacteria"/>
</dbReference>
<protein>
    <recommendedName>
        <fullName evidence="1">Thioester reductase (TE) domain-containing protein</fullName>
    </recommendedName>
</protein>
<proteinExistence type="predicted"/>
<evidence type="ECO:0000313" key="2">
    <source>
        <dbReference type="EMBL" id="GAB91472.1"/>
    </source>
</evidence>
<feature type="domain" description="Thioester reductase (TE)" evidence="1">
    <location>
        <begin position="7"/>
        <end position="238"/>
    </location>
</feature>
<dbReference type="InterPro" id="IPR050177">
    <property type="entry name" value="Lipid_A_modif_metabolic_enz"/>
</dbReference>
<dbReference type="SUPFAM" id="SSF51735">
    <property type="entry name" value="NAD(P)-binding Rossmann-fold domains"/>
    <property type="match status" value="1"/>
</dbReference>